<feature type="compositionally biased region" description="Basic and acidic residues" evidence="5">
    <location>
        <begin position="272"/>
        <end position="282"/>
    </location>
</feature>
<evidence type="ECO:0000256" key="2">
    <source>
        <dbReference type="ARBA" id="ARBA00022771"/>
    </source>
</evidence>
<dbReference type="Proteomes" id="UP001558652">
    <property type="component" value="Unassembled WGS sequence"/>
</dbReference>
<evidence type="ECO:0000256" key="1">
    <source>
        <dbReference type="ARBA" id="ARBA00022723"/>
    </source>
</evidence>
<dbReference type="CDD" id="cd15729">
    <property type="entry name" value="FYVE_endofin"/>
    <property type="match status" value="1"/>
</dbReference>
<dbReference type="SMART" id="SM01421">
    <property type="entry name" value="DUF3480"/>
    <property type="match status" value="1"/>
</dbReference>
<feature type="compositionally biased region" description="Basic and acidic residues" evidence="5">
    <location>
        <begin position="198"/>
        <end position="211"/>
    </location>
</feature>
<feature type="region of interest" description="Disordered" evidence="5">
    <location>
        <begin position="172"/>
        <end position="391"/>
    </location>
</feature>
<dbReference type="Gene3D" id="3.30.500.40">
    <property type="match status" value="1"/>
</dbReference>
<keyword evidence="8" id="KW-1185">Reference proteome</keyword>
<dbReference type="Gene3D" id="4.10.720.10">
    <property type="entry name" value="Smad anchor for receptor activation, Smad-binding domain"/>
    <property type="match status" value="1"/>
</dbReference>
<dbReference type="Pfam" id="PF11409">
    <property type="entry name" value="SARA"/>
    <property type="match status" value="1"/>
</dbReference>
<dbReference type="InterPro" id="IPR000306">
    <property type="entry name" value="Znf_FYVE"/>
</dbReference>
<evidence type="ECO:0000256" key="3">
    <source>
        <dbReference type="ARBA" id="ARBA00022833"/>
    </source>
</evidence>
<dbReference type="Pfam" id="PF01363">
    <property type="entry name" value="FYVE"/>
    <property type="match status" value="1"/>
</dbReference>
<evidence type="ECO:0000256" key="5">
    <source>
        <dbReference type="SAM" id="MobiDB-lite"/>
    </source>
</evidence>
<feature type="compositionally biased region" description="Polar residues" evidence="5">
    <location>
        <begin position="363"/>
        <end position="386"/>
    </location>
</feature>
<dbReference type="Gene3D" id="3.30.40.10">
    <property type="entry name" value="Zinc/RING finger domain, C3HC4 (zinc finger)"/>
    <property type="match status" value="1"/>
</dbReference>
<dbReference type="SMART" id="SM01422">
    <property type="entry name" value="SARA"/>
    <property type="match status" value="1"/>
</dbReference>
<name>A0ABD0Y2D8_9HEMI</name>
<feature type="compositionally biased region" description="Gly residues" evidence="5">
    <location>
        <begin position="326"/>
        <end position="347"/>
    </location>
</feature>
<gene>
    <name evidence="7" type="ORF">AAG570_004713</name>
</gene>
<feature type="domain" description="FYVE-type" evidence="6">
    <location>
        <begin position="405"/>
        <end position="464"/>
    </location>
</feature>
<evidence type="ECO:0000256" key="4">
    <source>
        <dbReference type="PROSITE-ProRule" id="PRU00091"/>
    </source>
</evidence>
<dbReference type="InterPro" id="IPR022557">
    <property type="entry name" value="SARA-like_C"/>
</dbReference>
<dbReference type="InterPro" id="IPR013083">
    <property type="entry name" value="Znf_RING/FYVE/PHD"/>
</dbReference>
<dbReference type="GO" id="GO:0008270">
    <property type="term" value="F:zinc ion binding"/>
    <property type="evidence" value="ECO:0007669"/>
    <property type="project" value="UniProtKB-KW"/>
</dbReference>
<evidence type="ECO:0000259" key="6">
    <source>
        <dbReference type="PROSITE" id="PS50178"/>
    </source>
</evidence>
<evidence type="ECO:0000313" key="7">
    <source>
        <dbReference type="EMBL" id="KAL1117387.1"/>
    </source>
</evidence>
<evidence type="ECO:0000313" key="8">
    <source>
        <dbReference type="Proteomes" id="UP001558652"/>
    </source>
</evidence>
<dbReference type="PANTHER" id="PTHR46319">
    <property type="entry name" value="ZINC FINGER FYVE DOMAIN-CONTAINING PROTEIN"/>
    <property type="match status" value="1"/>
</dbReference>
<dbReference type="SUPFAM" id="SSF57903">
    <property type="entry name" value="FYVE/PHD zinc finger"/>
    <property type="match status" value="1"/>
</dbReference>
<dbReference type="SMART" id="SM00064">
    <property type="entry name" value="FYVE"/>
    <property type="match status" value="1"/>
</dbReference>
<protein>
    <recommendedName>
        <fullName evidence="6">FYVE-type domain-containing protein</fullName>
    </recommendedName>
</protein>
<sequence length="1104" mass="121720">MRAQFDIPVSFEAPPKEDPPCYGLIEVPEIPKIRAKDGPASFEIPEPPHVEIPAKDELISFKVSDVPDPNAERVHFEEFQKVEVPSDIRAGDEPEVLVPELSTVQASEVPKIWAGNLEPVQLRSAGLPEVGIVEVEEERLGGVADLSKREQEKREEPARFEVAEVLAYGGKGPVNTVSLEEVPVPPGGIRGSESEAEVPLHSRESIQDEPIRFGSIEVSETELESYLSTLEEDSEPLPIEEPAQPESKLEPENKASEQGSIEDQPSTDNTQEAEHPEAKPDIPEPPDIPDYRPAENIDTENEEIENSQNEERANNVLNRPETPSDGSGGGSVGAGGEEAASGGGDCGSGEAAAGEKPLRPNTLPLTSSHVVTDSEESPTPTGTQGIAISPEERNLGKVAPFWVPDADADNCMQCQNKFTVIKRRHHCRACGLVLCSKCCSLRTPLEYMDFQEARVCQPCYNIIYKVSMDEGRFSLGRQPNPNNPMEYCSTIPPLQQAATALLQPPPSVLVPTGVLKREGRAKSDVPKQVMFSDGIRPGGDLTELDGAPESRLPPRRGVRRLATPPVSGGKGANSFTRRPLNPTTQSFIPNDLQLPPPVVVIQHGQLIFCDDVPSIGEEVVKYAINYNLFVNVKRVKLDCCVNRECWSVCSEGLACMGQDEVALVLECLPDETLPPQDVFHLVNTLHQDAAKGTSVNEMCFTPSFSPNLFGSKDHGGFLYIRPTLQCTTQLLLPSQPYLFAILVHRWEVPWARLFPLRLILRLGAEYRYYPTPLVSIRNRSPLYTDIGRTIMKILVDFRKYSYSLATVRGLLIHMEDRQTTILFPRNRYDQVVRALNNSNDSVLAFGANLSLTADSHLVCIQSMQDENTYHTQAINIHNKPRRVTGASFVVFNGALKVAGLSGKSSITEDGLMVHLPSDSMLQLRTALRDMKDYTVSCGPNDEETVLLKWTEDDTNFNVGVKSCIDDRPLDGVPSIRVHNGTDFPGNQRIIRWTEVFILQCEENSKATEPWDISKVSESLAHATCYALAPMLDQLAESNLTTLAVRATIHPENVGYEAGSCGERLPSHYMRRLDDELIQVVNQAAITAQDSTAVLELIFRIMNHP</sequence>
<comment type="caution">
    <text evidence="7">The sequence shown here is derived from an EMBL/GenBank/DDBJ whole genome shotgun (WGS) entry which is preliminary data.</text>
</comment>
<dbReference type="Gene3D" id="3.30.1360.220">
    <property type="entry name" value="Domain of unknown function (DUF3480), N-terminal subdomain"/>
    <property type="match status" value="1"/>
</dbReference>
<dbReference type="FunFam" id="3.30.40.10:FF:000084">
    <property type="entry name" value="Zinc finger, FYVE domain-containing 9b"/>
    <property type="match status" value="1"/>
</dbReference>
<dbReference type="PANTHER" id="PTHR46319:SF3">
    <property type="entry name" value="ZINC FINGER FYVE DOMAIN-CONTAINING PROTEIN"/>
    <property type="match status" value="1"/>
</dbReference>
<organism evidence="7 8">
    <name type="scientific">Ranatra chinensis</name>
    <dbReference type="NCBI Taxonomy" id="642074"/>
    <lineage>
        <taxon>Eukaryota</taxon>
        <taxon>Metazoa</taxon>
        <taxon>Ecdysozoa</taxon>
        <taxon>Arthropoda</taxon>
        <taxon>Hexapoda</taxon>
        <taxon>Insecta</taxon>
        <taxon>Pterygota</taxon>
        <taxon>Neoptera</taxon>
        <taxon>Paraneoptera</taxon>
        <taxon>Hemiptera</taxon>
        <taxon>Heteroptera</taxon>
        <taxon>Panheteroptera</taxon>
        <taxon>Nepomorpha</taxon>
        <taxon>Nepidae</taxon>
        <taxon>Ranatrinae</taxon>
        <taxon>Ranatra</taxon>
    </lineage>
</organism>
<reference evidence="7 8" key="1">
    <citation type="submission" date="2024-07" db="EMBL/GenBank/DDBJ databases">
        <title>Chromosome-level genome assembly of the water stick insect Ranatra chinensis (Heteroptera: Nepidae).</title>
        <authorList>
            <person name="Liu X."/>
        </authorList>
    </citation>
    <scope>NUCLEOTIDE SEQUENCE [LARGE SCALE GENOMIC DNA]</scope>
    <source>
        <strain evidence="7">Cailab_2021Rc</strain>
        <tissue evidence="7">Muscle</tissue>
    </source>
</reference>
<dbReference type="InterPro" id="IPR011011">
    <property type="entry name" value="Znf_FYVE_PHD"/>
</dbReference>
<dbReference type="EMBL" id="JBFDAA010000016">
    <property type="protein sequence ID" value="KAL1117387.1"/>
    <property type="molecule type" value="Genomic_DNA"/>
</dbReference>
<dbReference type="InterPro" id="IPR017455">
    <property type="entry name" value="Znf_FYVE-rel"/>
</dbReference>
<feature type="compositionally biased region" description="Polar residues" evidence="5">
    <location>
        <begin position="256"/>
        <end position="270"/>
    </location>
</feature>
<dbReference type="InterPro" id="IPR024608">
    <property type="entry name" value="SARA-like_SBD"/>
</dbReference>
<proteinExistence type="predicted"/>
<dbReference type="AlphaFoldDB" id="A0ABD0Y2D8"/>
<keyword evidence="1" id="KW-0479">Metal-binding</keyword>
<keyword evidence="3" id="KW-0862">Zinc</keyword>
<feature type="region of interest" description="Disordered" evidence="5">
    <location>
        <begin position="530"/>
        <end position="580"/>
    </location>
</feature>
<dbReference type="PROSITE" id="PS50178">
    <property type="entry name" value="ZF_FYVE"/>
    <property type="match status" value="1"/>
</dbReference>
<accession>A0ABD0Y2D8</accession>
<dbReference type="InterPro" id="IPR037145">
    <property type="entry name" value="SARA_Smad-bd_sf"/>
</dbReference>
<dbReference type="Pfam" id="PF11979">
    <property type="entry name" value="SARA_C"/>
    <property type="match status" value="1"/>
</dbReference>
<keyword evidence="2 4" id="KW-0863">Zinc-finger</keyword>